<organism evidence="1 2">
    <name type="scientific">Solimonas fluminis</name>
    <dbReference type="NCBI Taxonomy" id="2086571"/>
    <lineage>
        <taxon>Bacteria</taxon>
        <taxon>Pseudomonadati</taxon>
        <taxon>Pseudomonadota</taxon>
        <taxon>Gammaproteobacteria</taxon>
        <taxon>Nevskiales</taxon>
        <taxon>Nevskiaceae</taxon>
        <taxon>Solimonas</taxon>
    </lineage>
</organism>
<dbReference type="EMBL" id="PSNW01000001">
    <property type="protein sequence ID" value="PPE75661.1"/>
    <property type="molecule type" value="Genomic_DNA"/>
</dbReference>
<evidence type="ECO:0000313" key="2">
    <source>
        <dbReference type="Proteomes" id="UP000238220"/>
    </source>
</evidence>
<dbReference type="AlphaFoldDB" id="A0A2S5TL07"/>
<reference evidence="1 2" key="1">
    <citation type="submission" date="2018-02" db="EMBL/GenBank/DDBJ databases">
        <title>Genome sequencing of Solimonas sp. HR-BB.</title>
        <authorList>
            <person name="Lee Y."/>
            <person name="Jeon C.O."/>
        </authorList>
    </citation>
    <scope>NUCLEOTIDE SEQUENCE [LARGE SCALE GENOMIC DNA]</scope>
    <source>
        <strain evidence="1 2">HR-BB</strain>
    </source>
</reference>
<keyword evidence="2" id="KW-1185">Reference proteome</keyword>
<name>A0A2S5TL07_9GAMM</name>
<accession>A0A2S5TL07</accession>
<evidence type="ECO:0000313" key="1">
    <source>
        <dbReference type="EMBL" id="PPE75661.1"/>
    </source>
</evidence>
<sequence length="223" mass="24216">MTDIELNVLGLDEGPATGEAGLANAAGVEVEGFRLGFATSLPAFQWGYPYGERPEGFEPCADIAARYMPCMDALGVDVVIQAEANPGRWAAHYAGGWQPLEWMNSTWRTVAEPSVGFRYNITAHLVGNLLDLAFDGQSAITERRAQAPPRHYVGNLEFEPGVDVDWYQAFQGGKREFLALAPWVTDDAPRGRLLATGAQLAPGSGDALENDYLETAVWADLVR</sequence>
<protein>
    <submittedName>
        <fullName evidence="1">Uncharacterized protein</fullName>
    </submittedName>
</protein>
<proteinExistence type="predicted"/>
<dbReference type="Proteomes" id="UP000238220">
    <property type="component" value="Unassembled WGS sequence"/>
</dbReference>
<comment type="caution">
    <text evidence="1">The sequence shown here is derived from an EMBL/GenBank/DDBJ whole genome shotgun (WGS) entry which is preliminary data.</text>
</comment>
<gene>
    <name evidence="1" type="ORF">C3942_01845</name>
</gene>